<dbReference type="OrthoDB" id="9765647at2"/>
<comment type="caution">
    <text evidence="4">The sequence shown here is derived from an EMBL/GenBank/DDBJ whole genome shotgun (WGS) entry which is preliminary data.</text>
</comment>
<keyword evidence="1" id="KW-0732">Signal</keyword>
<evidence type="ECO:0000259" key="3">
    <source>
        <dbReference type="Pfam" id="PF02230"/>
    </source>
</evidence>
<proteinExistence type="predicted"/>
<evidence type="ECO:0000256" key="1">
    <source>
        <dbReference type="ARBA" id="ARBA00022729"/>
    </source>
</evidence>
<dbReference type="InterPro" id="IPR029058">
    <property type="entry name" value="AB_hydrolase_fold"/>
</dbReference>
<dbReference type="Proteomes" id="UP000297564">
    <property type="component" value="Unassembled WGS sequence"/>
</dbReference>
<dbReference type="InterPro" id="IPR003140">
    <property type="entry name" value="PLipase/COase/thioEstase"/>
</dbReference>
<sequence length="241" mass="25495">MRASSEGPGSSMQHHEIHRIGSDDELRPALLHVPPTPEGDSGPRPIAVMLHGSGAGPEQGLNLLEPWASQSGVLVLAPASASSTWDTVLGEQGADTERIEGALDWVRARFRLDPERVVIGGFSDGASCALGLGLARADLFSRIVALSPGFVPRTVPTGAPPVFISHGTHDTVLPITRCSRIIAPRLRAAGCEVSLREFDGGHVVPADVARQATAWLLRPLERSARRARGQSGHADSRETAL</sequence>
<dbReference type="SUPFAM" id="SSF53474">
    <property type="entry name" value="alpha/beta-Hydrolases"/>
    <property type="match status" value="1"/>
</dbReference>
<dbReference type="PANTHER" id="PTHR43037:SF5">
    <property type="entry name" value="FERULOYL ESTERASE"/>
    <property type="match status" value="1"/>
</dbReference>
<dbReference type="InterPro" id="IPR050955">
    <property type="entry name" value="Plant_Biomass_Hydrol_Est"/>
</dbReference>
<dbReference type="GO" id="GO:0016787">
    <property type="term" value="F:hydrolase activity"/>
    <property type="evidence" value="ECO:0007669"/>
    <property type="project" value="UniProtKB-KW"/>
</dbReference>
<name>A0A4Z0BMT9_9BURK</name>
<dbReference type="EMBL" id="SMLL01000004">
    <property type="protein sequence ID" value="TFY99739.1"/>
    <property type="molecule type" value="Genomic_DNA"/>
</dbReference>
<dbReference type="Gene3D" id="3.40.50.1820">
    <property type="entry name" value="alpha/beta hydrolase"/>
    <property type="match status" value="1"/>
</dbReference>
<reference evidence="4 5" key="1">
    <citation type="submission" date="2019-03" db="EMBL/GenBank/DDBJ databases">
        <title>Ramlibacter rhizophilus CCTCC AB2015357, whole genome shotgun sequence.</title>
        <authorList>
            <person name="Zhang X."/>
            <person name="Feng G."/>
            <person name="Zhu H."/>
        </authorList>
    </citation>
    <scope>NUCLEOTIDE SEQUENCE [LARGE SCALE GENOMIC DNA]</scope>
    <source>
        <strain evidence="4 5">CCTCC AB2015357</strain>
    </source>
</reference>
<evidence type="ECO:0000256" key="2">
    <source>
        <dbReference type="ARBA" id="ARBA00022801"/>
    </source>
</evidence>
<keyword evidence="2" id="KW-0378">Hydrolase</keyword>
<accession>A0A4Z0BMT9</accession>
<dbReference type="Pfam" id="PF02230">
    <property type="entry name" value="Abhydrolase_2"/>
    <property type="match status" value="1"/>
</dbReference>
<gene>
    <name evidence="4" type="ORF">EZ242_11390</name>
</gene>
<dbReference type="AlphaFoldDB" id="A0A4Z0BMT9"/>
<protein>
    <submittedName>
        <fullName evidence="4">Phospholipase</fullName>
    </submittedName>
</protein>
<keyword evidence="5" id="KW-1185">Reference proteome</keyword>
<organism evidence="4 5">
    <name type="scientific">Ramlibacter rhizophilus</name>
    <dbReference type="NCBI Taxonomy" id="1781167"/>
    <lineage>
        <taxon>Bacteria</taxon>
        <taxon>Pseudomonadati</taxon>
        <taxon>Pseudomonadota</taxon>
        <taxon>Betaproteobacteria</taxon>
        <taxon>Burkholderiales</taxon>
        <taxon>Comamonadaceae</taxon>
        <taxon>Ramlibacter</taxon>
    </lineage>
</organism>
<evidence type="ECO:0000313" key="5">
    <source>
        <dbReference type="Proteomes" id="UP000297564"/>
    </source>
</evidence>
<dbReference type="PANTHER" id="PTHR43037">
    <property type="entry name" value="UNNAMED PRODUCT-RELATED"/>
    <property type="match status" value="1"/>
</dbReference>
<evidence type="ECO:0000313" key="4">
    <source>
        <dbReference type="EMBL" id="TFY99739.1"/>
    </source>
</evidence>
<feature type="domain" description="Phospholipase/carboxylesterase/thioesterase" evidence="3">
    <location>
        <begin position="112"/>
        <end position="203"/>
    </location>
</feature>